<feature type="chain" id="PRO_5002511152" evidence="1">
    <location>
        <begin position="23"/>
        <end position="122"/>
    </location>
</feature>
<evidence type="ECO:0000256" key="1">
    <source>
        <dbReference type="SAM" id="SignalP"/>
    </source>
</evidence>
<organism evidence="3 4">
    <name type="scientific">Sandaracinus amylolyticus</name>
    <dbReference type="NCBI Taxonomy" id="927083"/>
    <lineage>
        <taxon>Bacteria</taxon>
        <taxon>Pseudomonadati</taxon>
        <taxon>Myxococcota</taxon>
        <taxon>Polyangia</taxon>
        <taxon>Polyangiales</taxon>
        <taxon>Sandaracinaceae</taxon>
        <taxon>Sandaracinus</taxon>
    </lineage>
</organism>
<dbReference type="InterPro" id="IPR008972">
    <property type="entry name" value="Cupredoxin"/>
</dbReference>
<dbReference type="KEGG" id="samy:DB32_000391"/>
<dbReference type="Proteomes" id="UP000034883">
    <property type="component" value="Chromosome"/>
</dbReference>
<keyword evidence="4" id="KW-1185">Reference proteome</keyword>
<dbReference type="Gene3D" id="2.60.40.420">
    <property type="entry name" value="Cupredoxins - blue copper proteins"/>
    <property type="match status" value="1"/>
</dbReference>
<reference evidence="3 4" key="1">
    <citation type="submission" date="2015-03" db="EMBL/GenBank/DDBJ databases">
        <title>Genome assembly of Sandaracinus amylolyticus DSM 53668.</title>
        <authorList>
            <person name="Sharma G."/>
            <person name="Subramanian S."/>
        </authorList>
    </citation>
    <scope>NUCLEOTIDE SEQUENCE [LARGE SCALE GENOMIC DNA]</scope>
    <source>
        <strain evidence="3 4">DSM 53668</strain>
    </source>
</reference>
<dbReference type="SUPFAM" id="SSF49503">
    <property type="entry name" value="Cupredoxins"/>
    <property type="match status" value="1"/>
</dbReference>
<sequence length="122" mass="13667">MTKTTKTMVLVLALAIGSGVVAMPLAEPIARAQEVREIEIVVRGGYQPSRIVVREGERVRLRFVRHEYASCTREVVFPALGIRRELPPHQPVVIELPELAVGEHEFRCGMNMVRGTIVVEPR</sequence>
<evidence type="ECO:0000313" key="4">
    <source>
        <dbReference type="Proteomes" id="UP000034883"/>
    </source>
</evidence>
<dbReference type="OrthoDB" id="5502616at2"/>
<accession>A0A0F6VZ10</accession>
<feature type="signal peptide" evidence="1">
    <location>
        <begin position="1"/>
        <end position="22"/>
    </location>
</feature>
<dbReference type="Pfam" id="PF13473">
    <property type="entry name" value="Cupredoxin_1"/>
    <property type="match status" value="1"/>
</dbReference>
<dbReference type="AlphaFoldDB" id="A0A0F6VZ10"/>
<dbReference type="InterPro" id="IPR028096">
    <property type="entry name" value="EfeO_Cupredoxin"/>
</dbReference>
<dbReference type="STRING" id="927083.DB32_000391"/>
<keyword evidence="1" id="KW-0732">Signal</keyword>
<feature type="domain" description="EfeO-type cupredoxin-like" evidence="2">
    <location>
        <begin position="29"/>
        <end position="119"/>
    </location>
</feature>
<protein>
    <submittedName>
        <fullName evidence="3">Putative secreted protein containing plastocyanin domain protein</fullName>
    </submittedName>
</protein>
<gene>
    <name evidence="3" type="ORF">DB32_000391</name>
</gene>
<dbReference type="RefSeq" id="WP_053230700.1">
    <property type="nucleotide sequence ID" value="NZ_CP011125.1"/>
</dbReference>
<name>A0A0F6VZ10_9BACT</name>
<dbReference type="EMBL" id="CP011125">
    <property type="protein sequence ID" value="AKF03242.1"/>
    <property type="molecule type" value="Genomic_DNA"/>
</dbReference>
<evidence type="ECO:0000313" key="3">
    <source>
        <dbReference type="EMBL" id="AKF03242.1"/>
    </source>
</evidence>
<proteinExistence type="predicted"/>
<evidence type="ECO:0000259" key="2">
    <source>
        <dbReference type="Pfam" id="PF13473"/>
    </source>
</evidence>